<gene>
    <name evidence="3" type="ORF">E2986_11476</name>
</gene>
<dbReference type="Proteomes" id="UP000655588">
    <property type="component" value="Unassembled WGS sequence"/>
</dbReference>
<sequence length="914" mass="97256">MIAAKDFDSLKTLLSTFSIFRLQSSIIAHEYYTVPINVSPCTPSPCGFNAMCKEQNGVGSCICLADYIGNPYEGCRPECVVDTDCPSTMSCIRSKCQDPCPGTCGTNAECKVINHRPACTCIQRYSGNPFQYCTLIREIEDDTTYKDPCNPSSCGPNSQCRVVNGQGVCSCLPEYTGTPPMCRPECVLNSECPPNRACVNQKCVDPCPSSCGTFATCVVRNHSPICACRELYTGDPFTRCFPVPQPTPPTAVDVSQPCLPSPCGVNSECRVINGGPSCQCLPNYIGSPPNCRPECTVNSDCSPSQACMGEKCRDPCPGSCGFNAQCRSLFCHFDSFFSKSSLISTFDLHLIDSISVIFIQYFQSSAEPSEIDLCNPSPCGPNAICDNGICSCMPDYYGDSNIGCRPECVLNNDCPRNRACVKNKCEDPCVGACATDAMCEVVNHVPMCSCPTGFEGNAFAFCRPAIECRVNENLFTSNYISTAELPSNPCSPSPCGPNSQCRAKNGQAICSCVPGYLGNPPICRPECVVSSDCPPNESCSNQKCINPCVGTCGLAARCTVANRNPICHCPEGFTGDPFVRCTPLPQAPPEPINVCQPSPCGPNAQCQISGNSPSCSCLPEFIGSPPYCKPECISNSECPTNLACINQKCRDPCPGSCGANAECRIISHTPMCVCSPGFVGDPFVQCIPKLVAQSPVEKFTPCVPSPCGSNAVCNEQNGAASCKCIADYIGNPYEGCRPECVINSDCSANQACIRSKCQNPCPGFCGYNAVCQIVNHTPLCTCQSGYTGDPFVQCSVIQAPPEPADPCSPSPCGLNSQCRASNGQAICSCSPTFLGSPPMCRPECTISTDCTTNRACKNRKCVDPCPGICGINARCEAINHSPICSCNVGYTGDPFVRCFKVTSEYLGLGCCEII</sequence>
<evidence type="ECO:0000259" key="2">
    <source>
        <dbReference type="PROSITE" id="PS50026"/>
    </source>
</evidence>
<evidence type="ECO:0000256" key="1">
    <source>
        <dbReference type="PROSITE-ProRule" id="PRU00076"/>
    </source>
</evidence>
<keyword evidence="1" id="KW-0245">EGF-like domain</keyword>
<name>A0A833S791_9HYME</name>
<dbReference type="PANTHER" id="PTHR22963">
    <property type="entry name" value="ENDOGLIN-RELATED"/>
    <property type="match status" value="1"/>
</dbReference>
<reference evidence="3" key="1">
    <citation type="submission" date="2019-11" db="EMBL/GenBank/DDBJ databases">
        <title>The nuclear and mitochondrial genomes of Frieseomelitta varia - a highly eusocial stingless bee (Meliponini) with a permanently sterile worker caste.</title>
        <authorList>
            <person name="Freitas F.C.P."/>
            <person name="Lourenco A.P."/>
            <person name="Nunes F.M.F."/>
            <person name="Paschoal A.R."/>
            <person name="Abreu F.C.P."/>
            <person name="Barbin F.O."/>
            <person name="Bataglia L."/>
            <person name="Cardoso-Junior C.A.M."/>
            <person name="Cervoni M.S."/>
            <person name="Silva S.R."/>
            <person name="Dalarmi F."/>
            <person name="Del Lama M.A."/>
            <person name="Depintor T.S."/>
            <person name="Ferreira K.M."/>
            <person name="Goria P.S."/>
            <person name="Jaskot M.C."/>
            <person name="Lago D.C."/>
            <person name="Luna-Lucena D."/>
            <person name="Moda L.M."/>
            <person name="Nascimento L."/>
            <person name="Pedrino M."/>
            <person name="Rabico F.O."/>
            <person name="Sanches F.C."/>
            <person name="Santos D.E."/>
            <person name="Santos C.G."/>
            <person name="Vieira J."/>
            <person name="Lopes T.F."/>
            <person name="Barchuk A.R."/>
            <person name="Hartfelder K."/>
            <person name="Simoes Z.L.P."/>
            <person name="Bitondi M.M.G."/>
            <person name="Pinheiro D.G."/>
        </authorList>
    </citation>
    <scope>NUCLEOTIDE SEQUENCE</scope>
    <source>
        <strain evidence="3">USP_RPSP 00005682</strain>
        <tissue evidence="3">Whole individual</tissue>
    </source>
</reference>
<dbReference type="InterPro" id="IPR000742">
    <property type="entry name" value="EGF"/>
</dbReference>
<protein>
    <recommendedName>
        <fullName evidence="2">EGF-like domain-containing protein</fullName>
    </recommendedName>
</protein>
<keyword evidence="1" id="KW-1015">Disulfide bond</keyword>
<comment type="caution">
    <text evidence="3">The sequence shown here is derived from an EMBL/GenBank/DDBJ whole genome shotgun (WGS) entry which is preliminary data.</text>
</comment>
<dbReference type="SUPFAM" id="SSF90148">
    <property type="entry name" value="DPY module"/>
    <property type="match status" value="6"/>
</dbReference>
<feature type="domain" description="EGF-like" evidence="2">
    <location>
        <begin position="254"/>
        <end position="292"/>
    </location>
</feature>
<feature type="domain" description="EGF-like" evidence="2">
    <location>
        <begin position="545"/>
        <end position="582"/>
    </location>
</feature>
<feature type="domain" description="EGF-like" evidence="2">
    <location>
        <begin position="803"/>
        <end position="841"/>
    </location>
</feature>
<dbReference type="PANTHER" id="PTHR22963:SF39">
    <property type="entry name" value="DUMPY"/>
    <property type="match status" value="1"/>
</dbReference>
<dbReference type="EMBL" id="WNWW01000835">
    <property type="protein sequence ID" value="KAF3421638.1"/>
    <property type="molecule type" value="Genomic_DNA"/>
</dbReference>
<comment type="caution">
    <text evidence="1">Lacks conserved residue(s) required for the propagation of feature annotation.</text>
</comment>
<evidence type="ECO:0000313" key="3">
    <source>
        <dbReference type="EMBL" id="KAF3421638.1"/>
    </source>
</evidence>
<organism evidence="3 4">
    <name type="scientific">Frieseomelitta varia</name>
    <dbReference type="NCBI Taxonomy" id="561572"/>
    <lineage>
        <taxon>Eukaryota</taxon>
        <taxon>Metazoa</taxon>
        <taxon>Ecdysozoa</taxon>
        <taxon>Arthropoda</taxon>
        <taxon>Hexapoda</taxon>
        <taxon>Insecta</taxon>
        <taxon>Pterygota</taxon>
        <taxon>Neoptera</taxon>
        <taxon>Endopterygota</taxon>
        <taxon>Hymenoptera</taxon>
        <taxon>Apocrita</taxon>
        <taxon>Aculeata</taxon>
        <taxon>Apoidea</taxon>
        <taxon>Anthophila</taxon>
        <taxon>Apidae</taxon>
        <taxon>Frieseomelitta</taxon>
    </lineage>
</organism>
<dbReference type="PROSITE" id="PS50026">
    <property type="entry name" value="EGF_3"/>
    <property type="match status" value="8"/>
</dbReference>
<accession>A0A833S791</accession>
<dbReference type="InterPro" id="IPR048407">
    <property type="entry name" value="Dumpy_DPY"/>
</dbReference>
<dbReference type="InterPro" id="IPR009030">
    <property type="entry name" value="Growth_fac_rcpt_cys_sf"/>
</dbReference>
<feature type="domain" description="EGF-like" evidence="2">
    <location>
        <begin position="591"/>
        <end position="629"/>
    </location>
</feature>
<keyword evidence="4" id="KW-1185">Reference proteome</keyword>
<feature type="disulfide bond" evidence="1">
    <location>
        <begin position="548"/>
        <end position="558"/>
    </location>
</feature>
<dbReference type="AlphaFoldDB" id="A0A833S791"/>
<dbReference type="Pfam" id="PF21164">
    <property type="entry name" value="Dumpy_DPY"/>
    <property type="match status" value="8"/>
</dbReference>
<feature type="domain" description="EGF-like" evidence="2">
    <location>
        <begin position="758"/>
        <end position="795"/>
    </location>
</feature>
<dbReference type="PROSITE" id="PS01186">
    <property type="entry name" value="EGF_2"/>
    <property type="match status" value="6"/>
</dbReference>
<evidence type="ECO:0000313" key="4">
    <source>
        <dbReference type="Proteomes" id="UP000655588"/>
    </source>
</evidence>
<dbReference type="SUPFAM" id="SSF57184">
    <property type="entry name" value="Growth factor receptor domain"/>
    <property type="match status" value="1"/>
</dbReference>
<feature type="domain" description="EGF-like" evidence="2">
    <location>
        <begin position="145"/>
        <end position="183"/>
    </location>
</feature>
<feature type="domain" description="EGF-like" evidence="2">
    <location>
        <begin position="486"/>
        <end position="524"/>
    </location>
</feature>
<feature type="disulfide bond" evidence="1">
    <location>
        <begin position="761"/>
        <end position="771"/>
    </location>
</feature>
<proteinExistence type="predicted"/>
<dbReference type="SMART" id="SM00181">
    <property type="entry name" value="EGF"/>
    <property type="match status" value="15"/>
</dbReference>
<feature type="domain" description="EGF-like" evidence="2">
    <location>
        <begin position="37"/>
        <end position="76"/>
    </location>
</feature>